<dbReference type="AlphaFoldDB" id="A0A927J0E6"/>
<name>A0A927J0E6_9MICO</name>
<accession>A0A927J0E6</accession>
<keyword evidence="2" id="KW-1185">Reference proteome</keyword>
<dbReference type="PANTHER" id="PTHR14136">
    <property type="entry name" value="BTB_POZ DOMAIN-CONTAINING PROTEIN KCTD9"/>
    <property type="match status" value="1"/>
</dbReference>
<dbReference type="Gene3D" id="2.160.20.80">
    <property type="entry name" value="E3 ubiquitin-protein ligase SopA"/>
    <property type="match status" value="1"/>
</dbReference>
<protein>
    <submittedName>
        <fullName evidence="1">Pentapeptide repeat-containing protein</fullName>
    </submittedName>
</protein>
<dbReference type="SUPFAM" id="SSF141571">
    <property type="entry name" value="Pentapeptide repeat-like"/>
    <property type="match status" value="1"/>
</dbReference>
<comment type="caution">
    <text evidence="1">The sequence shown here is derived from an EMBL/GenBank/DDBJ whole genome shotgun (WGS) entry which is preliminary data.</text>
</comment>
<dbReference type="InterPro" id="IPR051082">
    <property type="entry name" value="Pentapeptide-BTB/POZ_domain"/>
</dbReference>
<dbReference type="Pfam" id="PF13599">
    <property type="entry name" value="Pentapeptide_4"/>
    <property type="match status" value="1"/>
</dbReference>
<evidence type="ECO:0000313" key="1">
    <source>
        <dbReference type="EMBL" id="MBD8079584.1"/>
    </source>
</evidence>
<sequence>MPDAPRTVPPSLDPVVLPDLTPGDAYDLETGADLEGFELVDLHLDAVDLEDSSLFGTRVVGLRADQADLRHASLAEVVLERLDVPVLRGVRGRWRDVEVRDSRLGSAELYESTWHGVHLVGCKLGFVNLRGADLHDVLFTDCTIDELDLVQARATRVAFVGTRVRRLDVQASTLEHVDLRGADLDEIAGVRSLAGATVGELQLARLAPLLADALGVTVQD</sequence>
<dbReference type="RefSeq" id="WP_191829167.1">
    <property type="nucleotide sequence ID" value="NZ_JACYHB010000008.1"/>
</dbReference>
<organism evidence="1 2">
    <name type="scientific">Cellulosimicrobium arenosum</name>
    <dbReference type="NCBI Taxonomy" id="2708133"/>
    <lineage>
        <taxon>Bacteria</taxon>
        <taxon>Bacillati</taxon>
        <taxon>Actinomycetota</taxon>
        <taxon>Actinomycetes</taxon>
        <taxon>Micrococcales</taxon>
        <taxon>Promicromonosporaceae</taxon>
        <taxon>Cellulosimicrobium</taxon>
    </lineage>
</organism>
<reference evidence="1" key="1">
    <citation type="journal article" date="2018" name="Curr. Microbiol.">
        <title>Cellulosimicrobium arenosum sp. nov., Isolated from Marine Sediment Sand.</title>
        <authorList>
            <person name="Oh M."/>
            <person name="Kim J.H."/>
            <person name="Yoon J.H."/>
            <person name="Schumann P."/>
            <person name="Kim W."/>
        </authorList>
    </citation>
    <scope>NUCLEOTIDE SEQUENCE</scope>
    <source>
        <strain evidence="1">KCTC 49039</strain>
    </source>
</reference>
<reference evidence="1" key="2">
    <citation type="submission" date="2020-09" db="EMBL/GenBank/DDBJ databases">
        <authorList>
            <person name="Yu Y."/>
        </authorList>
    </citation>
    <scope>NUCLEOTIDE SEQUENCE</scope>
    <source>
        <strain evidence="1">KCTC 49039</strain>
    </source>
</reference>
<dbReference type="InterPro" id="IPR001646">
    <property type="entry name" value="5peptide_repeat"/>
</dbReference>
<dbReference type="EMBL" id="JACYHB010000008">
    <property type="protein sequence ID" value="MBD8079584.1"/>
    <property type="molecule type" value="Genomic_DNA"/>
</dbReference>
<proteinExistence type="predicted"/>
<evidence type="ECO:0000313" key="2">
    <source>
        <dbReference type="Proteomes" id="UP000610846"/>
    </source>
</evidence>
<gene>
    <name evidence="1" type="ORF">IF651_11005</name>
</gene>
<dbReference type="Proteomes" id="UP000610846">
    <property type="component" value="Unassembled WGS sequence"/>
</dbReference>
<dbReference type="PANTHER" id="PTHR14136:SF17">
    <property type="entry name" value="BTB_POZ DOMAIN-CONTAINING PROTEIN KCTD9"/>
    <property type="match status" value="1"/>
</dbReference>